<dbReference type="AlphaFoldDB" id="M1MT15"/>
<sequence length="222" mass="26065">MDSLECPRRCCIVCPLYLHLILKALEQNLDRQINSISDYCKKHNISIDVNIDIIKEHISGKDFKRERHLTLKEKLLRLGDTLIIKELDRLGRNMEMIKEEWRDLEKTGINIIVIDTEILNTVGKSDLEKKLISNIVFELLSYMAEKERVKIKQRQAEGIAVAKAKGRKLGRPCVEYPGNWKETYDKWKAREITAVKAMELTQLKKNSFYNLVKRYKDEKEQC</sequence>
<dbReference type="Gene3D" id="3.40.50.1390">
    <property type="entry name" value="Resolvase, N-terminal catalytic domain"/>
    <property type="match status" value="1"/>
</dbReference>
<proteinExistence type="predicted"/>
<reference evidence="5 6" key="1">
    <citation type="submission" date="2013-02" db="EMBL/GenBank/DDBJ databases">
        <title>Genome sequence of Clostridium saccharoperbutylacetonicum N1-4(HMT).</title>
        <authorList>
            <person name="Poehlein A."/>
            <person name="Daniel R."/>
        </authorList>
    </citation>
    <scope>NUCLEOTIDE SEQUENCE [LARGE SCALE GENOMIC DNA]</scope>
    <source>
        <strain evidence="6">N1-4(HMT)</strain>
    </source>
</reference>
<evidence type="ECO:0000256" key="1">
    <source>
        <dbReference type="ARBA" id="ARBA00022908"/>
    </source>
</evidence>
<dbReference type="PANTHER" id="PTHR30461">
    <property type="entry name" value="DNA-INVERTASE FROM LAMBDOID PROPHAGE"/>
    <property type="match status" value="1"/>
</dbReference>
<dbReference type="Pfam" id="PF00239">
    <property type="entry name" value="Resolvase"/>
    <property type="match status" value="1"/>
</dbReference>
<dbReference type="GO" id="GO:0015074">
    <property type="term" value="P:DNA integration"/>
    <property type="evidence" value="ECO:0007669"/>
    <property type="project" value="UniProtKB-KW"/>
</dbReference>
<dbReference type="HOGENOM" id="CLU_010686_5_1_9"/>
<dbReference type="GO" id="GO:0003677">
    <property type="term" value="F:DNA binding"/>
    <property type="evidence" value="ECO:0007669"/>
    <property type="project" value="UniProtKB-KW"/>
</dbReference>
<dbReference type="KEGG" id="csr:Cspa_c55030"/>
<keyword evidence="3" id="KW-0233">DNA recombination</keyword>
<name>M1MT15_9CLOT</name>
<keyword evidence="2" id="KW-0238">DNA-binding</keyword>
<gene>
    <name evidence="5" type="primary">resP</name>
    <name evidence="5" type="ORF">Cspa_c55030</name>
</gene>
<dbReference type="SMART" id="SM00857">
    <property type="entry name" value="Resolvase"/>
    <property type="match status" value="1"/>
</dbReference>
<evidence type="ECO:0000256" key="2">
    <source>
        <dbReference type="ARBA" id="ARBA00023125"/>
    </source>
</evidence>
<dbReference type="EMBL" id="CP004121">
    <property type="protein sequence ID" value="AGF59248.1"/>
    <property type="molecule type" value="Genomic_DNA"/>
</dbReference>
<evidence type="ECO:0000313" key="5">
    <source>
        <dbReference type="EMBL" id="AGF59248.1"/>
    </source>
</evidence>
<dbReference type="PANTHER" id="PTHR30461:SF2">
    <property type="entry name" value="SERINE RECOMBINASE PINE-RELATED"/>
    <property type="match status" value="1"/>
</dbReference>
<organism evidence="5 6">
    <name type="scientific">Clostridium saccharoperbutylacetonicum N1-4(HMT)</name>
    <dbReference type="NCBI Taxonomy" id="931276"/>
    <lineage>
        <taxon>Bacteria</taxon>
        <taxon>Bacillati</taxon>
        <taxon>Bacillota</taxon>
        <taxon>Clostridia</taxon>
        <taxon>Eubacteriales</taxon>
        <taxon>Clostridiaceae</taxon>
        <taxon>Clostridium</taxon>
    </lineage>
</organism>
<dbReference type="Proteomes" id="UP000011728">
    <property type="component" value="Chromosome"/>
</dbReference>
<dbReference type="InterPro" id="IPR006118">
    <property type="entry name" value="Recombinase_CS"/>
</dbReference>
<dbReference type="GO" id="GO:0000150">
    <property type="term" value="F:DNA strand exchange activity"/>
    <property type="evidence" value="ECO:0007669"/>
    <property type="project" value="InterPro"/>
</dbReference>
<evidence type="ECO:0000256" key="3">
    <source>
        <dbReference type="ARBA" id="ARBA00023172"/>
    </source>
</evidence>
<evidence type="ECO:0000259" key="4">
    <source>
        <dbReference type="PROSITE" id="PS51736"/>
    </source>
</evidence>
<dbReference type="PROSITE" id="PS00398">
    <property type="entry name" value="RECOMBINASES_2"/>
    <property type="match status" value="1"/>
</dbReference>
<keyword evidence="6" id="KW-1185">Reference proteome</keyword>
<feature type="domain" description="Resolvase/invertase-type recombinase catalytic" evidence="4">
    <location>
        <begin position="15"/>
        <end position="166"/>
    </location>
</feature>
<dbReference type="InterPro" id="IPR036162">
    <property type="entry name" value="Resolvase-like_N_sf"/>
</dbReference>
<dbReference type="InterPro" id="IPR050639">
    <property type="entry name" value="SSR_resolvase"/>
</dbReference>
<keyword evidence="1" id="KW-0229">DNA integration</keyword>
<dbReference type="PATRIC" id="fig|931276.5.peg.5561"/>
<evidence type="ECO:0000313" key="6">
    <source>
        <dbReference type="Proteomes" id="UP000011728"/>
    </source>
</evidence>
<dbReference type="PROSITE" id="PS51736">
    <property type="entry name" value="RECOMBINASES_3"/>
    <property type="match status" value="1"/>
</dbReference>
<dbReference type="InterPro" id="IPR006119">
    <property type="entry name" value="Resolv_N"/>
</dbReference>
<accession>M1MT15</accession>
<dbReference type="STRING" id="36745.CLSAP_52520"/>
<dbReference type="SUPFAM" id="SSF53041">
    <property type="entry name" value="Resolvase-like"/>
    <property type="match status" value="1"/>
</dbReference>
<protein>
    <submittedName>
        <fullName evidence="5">Putative site-specific serine recombinase-resolvase family protein ResP</fullName>
    </submittedName>
</protein>
<dbReference type="eggNOG" id="COG1961">
    <property type="taxonomic scope" value="Bacteria"/>
</dbReference>
<dbReference type="CDD" id="cd03768">
    <property type="entry name" value="SR_ResInv"/>
    <property type="match status" value="1"/>
</dbReference>